<evidence type="ECO:0000256" key="12">
    <source>
        <dbReference type="ARBA" id="ARBA00023033"/>
    </source>
</evidence>
<feature type="region of interest" description="Disordered" evidence="18">
    <location>
        <begin position="1624"/>
        <end position="1734"/>
    </location>
</feature>
<keyword evidence="13 16" id="KW-0440">LIM domain</keyword>
<dbReference type="FunCoup" id="B4JSK4">
    <property type="interactions" value="277"/>
</dbReference>
<keyword evidence="6" id="KW-0285">Flavoprotein</keyword>
<feature type="compositionally biased region" description="Polar residues" evidence="18">
    <location>
        <begin position="3944"/>
        <end position="3954"/>
    </location>
</feature>
<feature type="region of interest" description="Disordered" evidence="18">
    <location>
        <begin position="1818"/>
        <end position="1846"/>
    </location>
</feature>
<dbReference type="Pfam" id="PF25413">
    <property type="entry name" value="Rossman_Mical"/>
    <property type="match status" value="1"/>
</dbReference>
<feature type="compositionally biased region" description="Low complexity" evidence="18">
    <location>
        <begin position="2839"/>
        <end position="2849"/>
    </location>
</feature>
<feature type="compositionally biased region" description="Low complexity" evidence="18">
    <location>
        <begin position="2161"/>
        <end position="2170"/>
    </location>
</feature>
<feature type="domain" description="Calponin-homology (CH)" evidence="19">
    <location>
        <begin position="560"/>
        <end position="667"/>
    </location>
</feature>
<feature type="compositionally biased region" description="Low complexity" evidence="18">
    <location>
        <begin position="750"/>
        <end position="768"/>
    </location>
</feature>
<comment type="cofactor">
    <cofactor evidence="1">
        <name>FAD</name>
        <dbReference type="ChEBI" id="CHEBI:57692"/>
    </cofactor>
</comment>
<feature type="compositionally biased region" description="Polar residues" evidence="18">
    <location>
        <begin position="1350"/>
        <end position="1362"/>
    </location>
</feature>
<feature type="region of interest" description="Disordered" evidence="18">
    <location>
        <begin position="1032"/>
        <end position="1062"/>
    </location>
</feature>
<dbReference type="PhylomeDB" id="B4JSK4"/>
<evidence type="ECO:0000256" key="16">
    <source>
        <dbReference type="PROSITE-ProRule" id="PRU00125"/>
    </source>
</evidence>
<dbReference type="Gene3D" id="1.10.418.10">
    <property type="entry name" value="Calponin-like domain"/>
    <property type="match status" value="1"/>
</dbReference>
<evidence type="ECO:0000256" key="8">
    <source>
        <dbReference type="ARBA" id="ARBA00022827"/>
    </source>
</evidence>
<feature type="compositionally biased region" description="Acidic residues" evidence="18">
    <location>
        <begin position="1239"/>
        <end position="1257"/>
    </location>
</feature>
<evidence type="ECO:0000256" key="18">
    <source>
        <dbReference type="SAM" id="MobiDB-lite"/>
    </source>
</evidence>
<evidence type="ECO:0000256" key="5">
    <source>
        <dbReference type="ARBA" id="ARBA00022490"/>
    </source>
</evidence>
<evidence type="ECO:0000256" key="6">
    <source>
        <dbReference type="ARBA" id="ARBA00022630"/>
    </source>
</evidence>
<feature type="region of interest" description="Disordered" evidence="18">
    <location>
        <begin position="2141"/>
        <end position="2170"/>
    </location>
</feature>
<feature type="compositionally biased region" description="Basic and acidic residues" evidence="18">
    <location>
        <begin position="954"/>
        <end position="972"/>
    </location>
</feature>
<feature type="compositionally biased region" description="Low complexity" evidence="18">
    <location>
        <begin position="4431"/>
        <end position="4440"/>
    </location>
</feature>
<feature type="compositionally biased region" description="Basic and acidic residues" evidence="18">
    <location>
        <begin position="2656"/>
        <end position="2675"/>
    </location>
</feature>
<evidence type="ECO:0000313" key="23">
    <source>
        <dbReference type="Proteomes" id="UP000001070"/>
    </source>
</evidence>
<feature type="region of interest" description="Disordered" evidence="18">
    <location>
        <begin position="954"/>
        <end position="994"/>
    </location>
</feature>
<dbReference type="OrthoDB" id="20799at2759"/>
<feature type="compositionally biased region" description="Basic and acidic residues" evidence="18">
    <location>
        <begin position="1489"/>
        <end position="1513"/>
    </location>
</feature>
<organism evidence="23">
    <name type="scientific">Drosophila grimshawi</name>
    <name type="common">Hawaiian fruit fly</name>
    <name type="synonym">Idiomyia grimshawi</name>
    <dbReference type="NCBI Taxonomy" id="7222"/>
    <lineage>
        <taxon>Eukaryota</taxon>
        <taxon>Metazoa</taxon>
        <taxon>Ecdysozoa</taxon>
        <taxon>Arthropoda</taxon>
        <taxon>Hexapoda</taxon>
        <taxon>Insecta</taxon>
        <taxon>Pterygota</taxon>
        <taxon>Neoptera</taxon>
        <taxon>Endopterygota</taxon>
        <taxon>Diptera</taxon>
        <taxon>Brachycera</taxon>
        <taxon>Muscomorpha</taxon>
        <taxon>Ephydroidea</taxon>
        <taxon>Drosophilidae</taxon>
        <taxon>Drosophila</taxon>
        <taxon>Hawaiian Drosophila</taxon>
    </lineage>
</organism>
<feature type="compositionally biased region" description="Basic and acidic residues" evidence="18">
    <location>
        <begin position="2789"/>
        <end position="2803"/>
    </location>
</feature>
<dbReference type="InterPro" id="IPR022735">
    <property type="entry name" value="bMERB_dom"/>
</dbReference>
<dbReference type="GO" id="GO:0046872">
    <property type="term" value="F:metal ion binding"/>
    <property type="evidence" value="ECO:0007669"/>
    <property type="project" value="UniProtKB-KW"/>
</dbReference>
<feature type="compositionally biased region" description="Polar residues" evidence="18">
    <location>
        <begin position="2467"/>
        <end position="2484"/>
    </location>
</feature>
<comment type="catalytic activity">
    <reaction evidence="15">
        <text>L-methionyl-[F-actin] + NADPH + O2 + H(+) = L-methionyl-(R)-S-oxide-[F-actin] + NADP(+) + H2O</text>
        <dbReference type="Rhea" id="RHEA:51308"/>
        <dbReference type="Rhea" id="RHEA-COMP:12953"/>
        <dbReference type="Rhea" id="RHEA-COMP:12956"/>
        <dbReference type="ChEBI" id="CHEBI:15377"/>
        <dbReference type="ChEBI" id="CHEBI:15378"/>
        <dbReference type="ChEBI" id="CHEBI:15379"/>
        <dbReference type="ChEBI" id="CHEBI:16044"/>
        <dbReference type="ChEBI" id="CHEBI:45764"/>
        <dbReference type="ChEBI" id="CHEBI:57783"/>
        <dbReference type="ChEBI" id="CHEBI:58349"/>
        <dbReference type="EC" id="1.14.13.225"/>
    </reaction>
</comment>
<feature type="compositionally biased region" description="Basic and acidic residues" evidence="18">
    <location>
        <begin position="2312"/>
        <end position="2325"/>
    </location>
</feature>
<feature type="compositionally biased region" description="Basic and acidic residues" evidence="18">
    <location>
        <begin position="1340"/>
        <end position="1349"/>
    </location>
</feature>
<evidence type="ECO:0000256" key="3">
    <source>
        <dbReference type="ARBA" id="ARBA00008223"/>
    </source>
</evidence>
<feature type="region of interest" description="Disordered" evidence="18">
    <location>
        <begin position="1976"/>
        <end position="2002"/>
    </location>
</feature>
<dbReference type="SMR" id="B4JSK4"/>
<evidence type="ECO:0000256" key="10">
    <source>
        <dbReference type="ARBA" id="ARBA00022857"/>
    </source>
</evidence>
<feature type="region of interest" description="Disordered" evidence="18">
    <location>
        <begin position="2312"/>
        <end position="2535"/>
    </location>
</feature>
<feature type="region of interest" description="Disordered" evidence="18">
    <location>
        <begin position="4355"/>
        <end position="4459"/>
    </location>
</feature>
<evidence type="ECO:0000256" key="7">
    <source>
        <dbReference type="ARBA" id="ARBA00022723"/>
    </source>
</evidence>
<dbReference type="PROSITE" id="PS50023">
    <property type="entry name" value="LIM_DOMAIN_2"/>
    <property type="match status" value="1"/>
</dbReference>
<feature type="region of interest" description="Disordered" evidence="18">
    <location>
        <begin position="3655"/>
        <end position="3705"/>
    </location>
</feature>
<dbReference type="SMART" id="SM00132">
    <property type="entry name" value="LIM"/>
    <property type="match status" value="1"/>
</dbReference>
<dbReference type="EC" id="1.14.13.225" evidence="4"/>
<feature type="region of interest" description="Disordered" evidence="18">
    <location>
        <begin position="693"/>
        <end position="798"/>
    </location>
</feature>
<keyword evidence="23" id="KW-1185">Reference proteome</keyword>
<dbReference type="CDD" id="cd09439">
    <property type="entry name" value="LIM_Mical"/>
    <property type="match status" value="1"/>
</dbReference>
<evidence type="ECO:0000259" key="21">
    <source>
        <dbReference type="PROSITE" id="PS51848"/>
    </source>
</evidence>
<dbReference type="GO" id="GO:0005737">
    <property type="term" value="C:cytoplasm"/>
    <property type="evidence" value="ECO:0007669"/>
    <property type="project" value="UniProtKB-SubCell"/>
</dbReference>
<dbReference type="PANTHER" id="PTHR23167">
    <property type="entry name" value="CALPONIN HOMOLOGY DOMAIN-CONTAINING PROTEIN DDB_G0272472-RELATED"/>
    <property type="match status" value="1"/>
</dbReference>
<evidence type="ECO:0000256" key="4">
    <source>
        <dbReference type="ARBA" id="ARBA00012709"/>
    </source>
</evidence>
<feature type="compositionally biased region" description="Low complexity" evidence="18">
    <location>
        <begin position="1228"/>
        <end position="1238"/>
    </location>
</feature>
<feature type="compositionally biased region" description="Low complexity" evidence="18">
    <location>
        <begin position="4400"/>
        <end position="4412"/>
    </location>
</feature>
<keyword evidence="12" id="KW-0503">Monooxygenase</keyword>
<dbReference type="Pfam" id="PF00412">
    <property type="entry name" value="LIM"/>
    <property type="match status" value="1"/>
</dbReference>
<dbReference type="STRING" id="7222.B4JSK4"/>
<dbReference type="SUPFAM" id="SSF51905">
    <property type="entry name" value="FAD/NAD(P)-binding domain"/>
    <property type="match status" value="1"/>
</dbReference>
<dbReference type="SUPFAM" id="SSF47576">
    <property type="entry name" value="Calponin-homology domain, CH-domain"/>
    <property type="match status" value="1"/>
</dbReference>
<feature type="compositionally biased region" description="Basic and acidic residues" evidence="18">
    <location>
        <begin position="786"/>
        <end position="798"/>
    </location>
</feature>
<feature type="compositionally biased region" description="Basic and acidic residues" evidence="18">
    <location>
        <begin position="3675"/>
        <end position="3696"/>
    </location>
</feature>
<dbReference type="GO" id="GO:0003779">
    <property type="term" value="F:actin binding"/>
    <property type="evidence" value="ECO:0007669"/>
    <property type="project" value="UniProtKB-KW"/>
</dbReference>
<dbReference type="Pfam" id="PF12130">
    <property type="entry name" value="bMERB_dom"/>
    <property type="match status" value="1"/>
</dbReference>
<reference evidence="22 23" key="1">
    <citation type="journal article" date="2007" name="Nature">
        <title>Evolution of genes and genomes on the Drosophila phylogeny.</title>
        <authorList>
            <consortium name="Drosophila 12 Genomes Consortium"/>
            <person name="Clark A.G."/>
            <person name="Eisen M.B."/>
            <person name="Smith D.R."/>
            <person name="Bergman C.M."/>
            <person name="Oliver B."/>
            <person name="Markow T.A."/>
            <person name="Kaufman T.C."/>
            <person name="Kellis M."/>
            <person name="Gelbart W."/>
            <person name="Iyer V.N."/>
            <person name="Pollard D.A."/>
            <person name="Sackton T.B."/>
            <person name="Larracuente A.M."/>
            <person name="Singh N.D."/>
            <person name="Abad J.P."/>
            <person name="Abt D.N."/>
            <person name="Adryan B."/>
            <person name="Aguade M."/>
            <person name="Akashi H."/>
            <person name="Anderson W.W."/>
            <person name="Aquadro C.F."/>
            <person name="Ardell D.H."/>
            <person name="Arguello R."/>
            <person name="Artieri C.G."/>
            <person name="Barbash D.A."/>
            <person name="Barker D."/>
            <person name="Barsanti P."/>
            <person name="Batterham P."/>
            <person name="Batzoglou S."/>
            <person name="Begun D."/>
            <person name="Bhutkar A."/>
            <person name="Blanco E."/>
            <person name="Bosak S.A."/>
            <person name="Bradley R.K."/>
            <person name="Brand A.D."/>
            <person name="Brent M.R."/>
            <person name="Brooks A.N."/>
            <person name="Brown R.H."/>
            <person name="Butlin R.K."/>
            <person name="Caggese C."/>
            <person name="Calvi B.R."/>
            <person name="Bernardo de Carvalho A."/>
            <person name="Caspi A."/>
            <person name="Castrezana S."/>
            <person name="Celniker S.E."/>
            <person name="Chang J.L."/>
            <person name="Chapple C."/>
            <person name="Chatterji S."/>
            <person name="Chinwalla A."/>
            <person name="Civetta A."/>
            <person name="Clifton S.W."/>
            <person name="Comeron J.M."/>
            <person name="Costello J.C."/>
            <person name="Coyne J.A."/>
            <person name="Daub J."/>
            <person name="David R.G."/>
            <person name="Delcher A.L."/>
            <person name="Delehaunty K."/>
            <person name="Do C.B."/>
            <person name="Ebling H."/>
            <person name="Edwards K."/>
            <person name="Eickbush T."/>
            <person name="Evans J.D."/>
            <person name="Filipski A."/>
            <person name="Findeiss S."/>
            <person name="Freyhult E."/>
            <person name="Fulton L."/>
            <person name="Fulton R."/>
            <person name="Garcia A.C."/>
            <person name="Gardiner A."/>
            <person name="Garfield D.A."/>
            <person name="Garvin B.E."/>
            <person name="Gibson G."/>
            <person name="Gilbert D."/>
            <person name="Gnerre S."/>
            <person name="Godfrey J."/>
            <person name="Good R."/>
            <person name="Gotea V."/>
            <person name="Gravely B."/>
            <person name="Greenberg A.J."/>
            <person name="Griffiths-Jones S."/>
            <person name="Gross S."/>
            <person name="Guigo R."/>
            <person name="Gustafson E.A."/>
            <person name="Haerty W."/>
            <person name="Hahn M.W."/>
            <person name="Halligan D.L."/>
            <person name="Halpern A.L."/>
            <person name="Halter G.M."/>
            <person name="Han M.V."/>
            <person name="Heger A."/>
            <person name="Hillier L."/>
            <person name="Hinrichs A.S."/>
            <person name="Holmes I."/>
            <person name="Hoskins R.A."/>
            <person name="Hubisz M.J."/>
            <person name="Hultmark D."/>
            <person name="Huntley M.A."/>
            <person name="Jaffe D.B."/>
            <person name="Jagadeeshan S."/>
            <person name="Jeck W.R."/>
            <person name="Johnson J."/>
            <person name="Jones C.D."/>
            <person name="Jordan W.C."/>
            <person name="Karpen G.H."/>
            <person name="Kataoka E."/>
            <person name="Keightley P.D."/>
            <person name="Kheradpour P."/>
            <person name="Kirkness E.F."/>
            <person name="Koerich L.B."/>
            <person name="Kristiansen K."/>
            <person name="Kudrna D."/>
            <person name="Kulathinal R.J."/>
            <person name="Kumar S."/>
            <person name="Kwok R."/>
            <person name="Lander E."/>
            <person name="Langley C.H."/>
            <person name="Lapoint R."/>
            <person name="Lazzaro B.P."/>
            <person name="Lee S.J."/>
            <person name="Levesque L."/>
            <person name="Li R."/>
            <person name="Lin C.F."/>
            <person name="Lin M.F."/>
            <person name="Lindblad-Toh K."/>
            <person name="Llopart A."/>
            <person name="Long M."/>
            <person name="Low L."/>
            <person name="Lozovsky E."/>
            <person name="Lu J."/>
            <person name="Luo M."/>
            <person name="Machado C.A."/>
            <person name="Makalowski W."/>
            <person name="Marzo M."/>
            <person name="Matsuda M."/>
            <person name="Matzkin L."/>
            <person name="McAllister B."/>
            <person name="McBride C.S."/>
            <person name="McKernan B."/>
            <person name="McKernan K."/>
            <person name="Mendez-Lago M."/>
            <person name="Minx P."/>
            <person name="Mollenhauer M.U."/>
            <person name="Montooth K."/>
            <person name="Mount S.M."/>
            <person name="Mu X."/>
            <person name="Myers E."/>
            <person name="Negre B."/>
            <person name="Newfeld S."/>
            <person name="Nielsen R."/>
            <person name="Noor M.A."/>
            <person name="O'Grady P."/>
            <person name="Pachter L."/>
            <person name="Papaceit M."/>
            <person name="Parisi M.J."/>
            <person name="Parisi M."/>
            <person name="Parts L."/>
            <person name="Pedersen J.S."/>
            <person name="Pesole G."/>
            <person name="Phillippy A.M."/>
            <person name="Ponting C.P."/>
            <person name="Pop M."/>
            <person name="Porcelli D."/>
            <person name="Powell J.R."/>
            <person name="Prohaska S."/>
            <person name="Pruitt K."/>
            <person name="Puig M."/>
            <person name="Quesneville H."/>
            <person name="Ram K.R."/>
            <person name="Rand D."/>
            <person name="Rasmussen M.D."/>
            <person name="Reed L.K."/>
            <person name="Reenan R."/>
            <person name="Reily A."/>
            <person name="Remington K.A."/>
            <person name="Rieger T.T."/>
            <person name="Ritchie M.G."/>
            <person name="Robin C."/>
            <person name="Rogers Y.H."/>
            <person name="Rohde C."/>
            <person name="Rozas J."/>
            <person name="Rubenfield M.J."/>
            <person name="Ruiz A."/>
            <person name="Russo S."/>
            <person name="Salzberg S.L."/>
            <person name="Sanchez-Gracia A."/>
            <person name="Saranga D.J."/>
            <person name="Sato H."/>
            <person name="Schaeffer S.W."/>
            <person name="Schatz M.C."/>
            <person name="Schlenke T."/>
            <person name="Schwartz R."/>
            <person name="Segarra C."/>
            <person name="Singh R.S."/>
            <person name="Sirot L."/>
            <person name="Sirota M."/>
            <person name="Sisneros N.B."/>
            <person name="Smith C.D."/>
            <person name="Smith T.F."/>
            <person name="Spieth J."/>
            <person name="Stage D.E."/>
            <person name="Stark A."/>
            <person name="Stephan W."/>
            <person name="Strausberg R.L."/>
            <person name="Strempel S."/>
            <person name="Sturgill D."/>
            <person name="Sutton G."/>
            <person name="Sutton G.G."/>
            <person name="Tao W."/>
            <person name="Teichmann S."/>
            <person name="Tobari Y.N."/>
            <person name="Tomimura Y."/>
            <person name="Tsolas J.M."/>
            <person name="Valente V.L."/>
            <person name="Venter E."/>
            <person name="Venter J.C."/>
            <person name="Vicario S."/>
            <person name="Vieira F.G."/>
            <person name="Vilella A.J."/>
            <person name="Villasante A."/>
            <person name="Walenz B."/>
            <person name="Wang J."/>
            <person name="Wasserman M."/>
            <person name="Watts T."/>
            <person name="Wilson D."/>
            <person name="Wilson R.K."/>
            <person name="Wing R.A."/>
            <person name="Wolfner M.F."/>
            <person name="Wong A."/>
            <person name="Wong G.K."/>
            <person name="Wu C.I."/>
            <person name="Wu G."/>
            <person name="Yamamoto D."/>
            <person name="Yang H.P."/>
            <person name="Yang S.P."/>
            <person name="Yorke J.A."/>
            <person name="Yoshida K."/>
            <person name="Zdobnov E."/>
            <person name="Zhang P."/>
            <person name="Zhang Y."/>
            <person name="Zimin A.V."/>
            <person name="Baldwin J."/>
            <person name="Abdouelleil A."/>
            <person name="Abdulkadir J."/>
            <person name="Abebe A."/>
            <person name="Abera B."/>
            <person name="Abreu J."/>
            <person name="Acer S.C."/>
            <person name="Aftuck L."/>
            <person name="Alexander A."/>
            <person name="An P."/>
            <person name="Anderson E."/>
            <person name="Anderson S."/>
            <person name="Arachi H."/>
            <person name="Azer M."/>
            <person name="Bachantsang P."/>
            <person name="Barry A."/>
            <person name="Bayul T."/>
            <person name="Berlin A."/>
            <person name="Bessette D."/>
            <person name="Bloom T."/>
            <person name="Blye J."/>
            <person name="Boguslavskiy L."/>
            <person name="Bonnet C."/>
            <person name="Boukhgalter B."/>
            <person name="Bourzgui I."/>
            <person name="Brown A."/>
            <person name="Cahill P."/>
            <person name="Channer S."/>
            <person name="Cheshatsang Y."/>
            <person name="Chuda L."/>
            <person name="Citroen M."/>
            <person name="Collymore A."/>
            <person name="Cooke P."/>
            <person name="Costello M."/>
            <person name="D'Aco K."/>
            <person name="Daza R."/>
            <person name="De Haan G."/>
            <person name="DeGray S."/>
            <person name="DeMaso C."/>
            <person name="Dhargay N."/>
            <person name="Dooley K."/>
            <person name="Dooley E."/>
            <person name="Doricent M."/>
            <person name="Dorje P."/>
            <person name="Dorjee K."/>
            <person name="Dupes A."/>
            <person name="Elong R."/>
            <person name="Falk J."/>
            <person name="Farina A."/>
            <person name="Faro S."/>
            <person name="Ferguson D."/>
            <person name="Fisher S."/>
            <person name="Foley C.D."/>
            <person name="Franke A."/>
            <person name="Friedrich D."/>
            <person name="Gadbois L."/>
            <person name="Gearin G."/>
            <person name="Gearin C.R."/>
            <person name="Giannoukos G."/>
            <person name="Goode T."/>
            <person name="Graham J."/>
            <person name="Grandbois E."/>
            <person name="Grewal S."/>
            <person name="Gyaltsen K."/>
            <person name="Hafez N."/>
            <person name="Hagos B."/>
            <person name="Hall J."/>
            <person name="Henson C."/>
            <person name="Hollinger A."/>
            <person name="Honan T."/>
            <person name="Huard M.D."/>
            <person name="Hughes L."/>
            <person name="Hurhula B."/>
            <person name="Husby M.E."/>
            <person name="Kamat A."/>
            <person name="Kanga B."/>
            <person name="Kashin S."/>
            <person name="Khazanovich D."/>
            <person name="Kisner P."/>
            <person name="Lance K."/>
            <person name="Lara M."/>
            <person name="Lee W."/>
            <person name="Lennon N."/>
            <person name="Letendre F."/>
            <person name="LeVine R."/>
            <person name="Lipovsky A."/>
            <person name="Liu X."/>
            <person name="Liu J."/>
            <person name="Liu S."/>
            <person name="Lokyitsang T."/>
            <person name="Lokyitsang Y."/>
            <person name="Lubonja R."/>
            <person name="Lui A."/>
            <person name="MacDonald P."/>
            <person name="Magnisalis V."/>
            <person name="Maru K."/>
            <person name="Matthews C."/>
            <person name="McCusker W."/>
            <person name="McDonough S."/>
            <person name="Mehta T."/>
            <person name="Meldrim J."/>
            <person name="Meneus L."/>
            <person name="Mihai O."/>
            <person name="Mihalev A."/>
            <person name="Mihova T."/>
            <person name="Mittelman R."/>
            <person name="Mlenga V."/>
            <person name="Montmayeur A."/>
            <person name="Mulrain L."/>
            <person name="Navidi A."/>
            <person name="Naylor J."/>
            <person name="Negash T."/>
            <person name="Nguyen T."/>
            <person name="Nguyen N."/>
            <person name="Nicol R."/>
            <person name="Norbu C."/>
            <person name="Norbu N."/>
            <person name="Novod N."/>
            <person name="O'Neill B."/>
            <person name="Osman S."/>
            <person name="Markiewicz E."/>
            <person name="Oyono O.L."/>
            <person name="Patti C."/>
            <person name="Phunkhang P."/>
            <person name="Pierre F."/>
            <person name="Priest M."/>
            <person name="Raghuraman S."/>
            <person name="Rege F."/>
            <person name="Reyes R."/>
            <person name="Rise C."/>
            <person name="Rogov P."/>
            <person name="Ross K."/>
            <person name="Ryan E."/>
            <person name="Settipalli S."/>
            <person name="Shea T."/>
            <person name="Sherpa N."/>
            <person name="Shi L."/>
            <person name="Shih D."/>
            <person name="Sparrow T."/>
            <person name="Spaulding J."/>
            <person name="Stalker J."/>
            <person name="Stange-Thomann N."/>
            <person name="Stavropoulos S."/>
            <person name="Stone C."/>
            <person name="Strader C."/>
            <person name="Tesfaye S."/>
            <person name="Thomson T."/>
            <person name="Thoulutsang Y."/>
            <person name="Thoulutsang D."/>
            <person name="Topham K."/>
            <person name="Topping I."/>
            <person name="Tsamla T."/>
            <person name="Vassiliev H."/>
            <person name="Vo A."/>
            <person name="Wangchuk T."/>
            <person name="Wangdi T."/>
            <person name="Weiand M."/>
            <person name="Wilkinson J."/>
            <person name="Wilson A."/>
            <person name="Yadav S."/>
            <person name="Young G."/>
            <person name="Yu Q."/>
            <person name="Zembek L."/>
            <person name="Zhong D."/>
            <person name="Zimmer A."/>
            <person name="Zwirko Z."/>
            <person name="Jaffe D.B."/>
            <person name="Alvarez P."/>
            <person name="Brockman W."/>
            <person name="Butler J."/>
            <person name="Chin C."/>
            <person name="Gnerre S."/>
            <person name="Grabherr M."/>
            <person name="Kleber M."/>
            <person name="Mauceli E."/>
            <person name="MacCallum I."/>
        </authorList>
    </citation>
    <scope>NUCLEOTIDE SEQUENCE [LARGE SCALE GENOMIC DNA]</scope>
    <source>
        <strain evidence="23">Tucson 15287-2541.00</strain>
    </source>
</reference>
<evidence type="ECO:0000256" key="17">
    <source>
        <dbReference type="SAM" id="Coils"/>
    </source>
</evidence>
<feature type="compositionally biased region" description="Basic and acidic residues" evidence="18">
    <location>
        <begin position="1977"/>
        <end position="2000"/>
    </location>
</feature>
<dbReference type="eggNOG" id="KOG1700">
    <property type="taxonomic scope" value="Eukaryota"/>
</dbReference>
<feature type="compositionally biased region" description="Polar residues" evidence="18">
    <location>
        <begin position="2646"/>
        <end position="2655"/>
    </location>
</feature>
<dbReference type="InterPro" id="IPR036872">
    <property type="entry name" value="CH_dom_sf"/>
</dbReference>
<dbReference type="Proteomes" id="UP000001070">
    <property type="component" value="Unassembled WGS sequence"/>
</dbReference>
<dbReference type="Gene3D" id="2.10.110.10">
    <property type="entry name" value="Cysteine Rich Protein"/>
    <property type="match status" value="1"/>
</dbReference>
<feature type="coiled-coil region" evidence="17">
    <location>
        <begin position="4587"/>
        <end position="4677"/>
    </location>
</feature>
<dbReference type="FunFam" id="3.50.50.60:FF:000004">
    <property type="entry name" value="protein-methionine sulfoxide oxidase MICAL2 isoform X1"/>
    <property type="match status" value="1"/>
</dbReference>
<comment type="similarity">
    <text evidence="3">Belongs to the Mical family.</text>
</comment>
<feature type="compositionally biased region" description="Polar residues" evidence="18">
    <location>
        <begin position="4016"/>
        <end position="4025"/>
    </location>
</feature>
<feature type="domain" description="LIM zinc-binding" evidence="20">
    <location>
        <begin position="1080"/>
        <end position="1144"/>
    </location>
</feature>
<feature type="compositionally biased region" description="Low complexity" evidence="18">
    <location>
        <begin position="2867"/>
        <end position="2883"/>
    </location>
</feature>
<feature type="region of interest" description="Disordered" evidence="18">
    <location>
        <begin position="2947"/>
        <end position="2975"/>
    </location>
</feature>
<dbReference type="InterPro" id="IPR036188">
    <property type="entry name" value="FAD/NAD-bd_sf"/>
</dbReference>
<feature type="compositionally biased region" description="Low complexity" evidence="18">
    <location>
        <begin position="1155"/>
        <end position="1178"/>
    </location>
</feature>
<evidence type="ECO:0000256" key="15">
    <source>
        <dbReference type="ARBA" id="ARBA00049522"/>
    </source>
</evidence>
<feature type="compositionally biased region" description="Low complexity" evidence="18">
    <location>
        <begin position="4492"/>
        <end position="4501"/>
    </location>
</feature>
<feature type="compositionally biased region" description="Polar residues" evidence="18">
    <location>
        <begin position="2856"/>
        <end position="2866"/>
    </location>
</feature>
<dbReference type="OMA" id="RIMSAKQ"/>
<feature type="compositionally biased region" description="Acidic residues" evidence="18">
    <location>
        <begin position="1278"/>
        <end position="1303"/>
    </location>
</feature>
<dbReference type="PROSITE" id="PS51848">
    <property type="entry name" value="BMERB"/>
    <property type="match status" value="1"/>
</dbReference>
<dbReference type="PANTHER" id="PTHR23167:SF54">
    <property type="entry name" value="[F-ACTIN]-MONOOXYGENASE MICAL"/>
    <property type="match status" value="1"/>
</dbReference>
<dbReference type="GO" id="GO:0120501">
    <property type="term" value="F:F-actin monooxygenase activity"/>
    <property type="evidence" value="ECO:0007669"/>
    <property type="project" value="UniProtKB-EC"/>
</dbReference>
<feature type="region of interest" description="Disordered" evidence="18">
    <location>
        <begin position="3425"/>
        <end position="3447"/>
    </location>
</feature>
<dbReference type="InterPro" id="IPR050540">
    <property type="entry name" value="F-actin_Monoox_Mical"/>
</dbReference>
<evidence type="ECO:0000256" key="13">
    <source>
        <dbReference type="ARBA" id="ARBA00023038"/>
    </source>
</evidence>
<evidence type="ECO:0000259" key="19">
    <source>
        <dbReference type="PROSITE" id="PS50021"/>
    </source>
</evidence>
<evidence type="ECO:0000256" key="14">
    <source>
        <dbReference type="ARBA" id="ARBA00023203"/>
    </source>
</evidence>
<accession>B4JSK4</accession>
<feature type="compositionally biased region" description="Polar residues" evidence="18">
    <location>
        <begin position="2394"/>
        <end position="2413"/>
    </location>
</feature>
<comment type="subcellular location">
    <subcellularLocation>
        <location evidence="2">Cytoplasm</location>
    </subcellularLocation>
</comment>
<evidence type="ECO:0000256" key="1">
    <source>
        <dbReference type="ARBA" id="ARBA00001974"/>
    </source>
</evidence>
<feature type="region of interest" description="Disordered" evidence="18">
    <location>
        <begin position="1340"/>
        <end position="1386"/>
    </location>
</feature>
<dbReference type="SMART" id="SM01203">
    <property type="entry name" value="DUF3585"/>
    <property type="match status" value="1"/>
</dbReference>
<gene>
    <name evidence="22" type="primary">Dgri\GH17953</name>
    <name evidence="22" type="ORF">Dgri_GH17953</name>
</gene>
<feature type="region of interest" description="Disordered" evidence="18">
    <location>
        <begin position="4492"/>
        <end position="4532"/>
    </location>
</feature>
<evidence type="ECO:0000256" key="2">
    <source>
        <dbReference type="ARBA" id="ARBA00004496"/>
    </source>
</evidence>
<feature type="compositionally biased region" description="Basic residues" evidence="18">
    <location>
        <begin position="2030"/>
        <end position="2039"/>
    </location>
</feature>
<dbReference type="InterPro" id="IPR001715">
    <property type="entry name" value="CH_dom"/>
</dbReference>
<feature type="compositionally biased region" description="Basic and acidic residues" evidence="18">
    <location>
        <begin position="1837"/>
        <end position="1846"/>
    </location>
</feature>
<keyword evidence="17" id="KW-0175">Coiled coil</keyword>
<keyword evidence="10" id="KW-0521">NADP</keyword>
<sequence>MSRQHQRHHQQQLQQQQLQQQQQQQQQLLTAQQQQQQALLMAEHAAAAEAAELFNLLCVATTMRQILALHRAMCEAVGLRPSPLNEFYPKLKAKVRSWKAQALWKKFDARAAHRVYGKGNACTGTRVLVIGAGPCGLRTAIEAQLLGAKVVVLEKRDRITRNNVLHLWPFVITDLRNLGAKKFYGKFCAGAIDHISIRQLQCMLLKVALLLGVEIHEGVSFEHALEPSEDHSGWHAAVTPADHPVSHYEFDVLIGADGKRNMLDFRRKEFRGKLAIAITANFINKKTEAEAKVEEISGVAFIFNQAFFKELYSRTGIDLENIVYYKDETHYFVMTAKKHSLIDKGVIIEDMADPAELLAAANVDTQKLHDYAREAAEFSTQYQMPNLEFAVNHYGKPDVAMFDFTSMFAAEMSCRVLVRKGCRLMQCLVGDSLLEPFWPTGSGCARGFLSSMDAAYAIKLWSNPQNSTLGVLAQRESIYRLLNQTTPDTLQRDISAYTVDPATRYPNLNRESVNSWQVKHLIDTDDPSILEQTFMDSHALNLLPNVQTPGKRKRRSGDSLPQAASLLRWISVQLATHHFAAELKEPSDVFRNGRVLCALISRYRPDLIDYAATKDMSPLECNELAFAVLERELHIDRIMTAKQSMDLNEVESRVWLNYMDQICEQFRGEIPHIKHPKMDFSDLRQKYRINHTHAPPDFSKLLQTKPKAKSPMQDAVDVPTTVQRRSVLEEERAKRQRRHEQLLNSGGGNLAANSATAAAASGAASSNNVQQAQSDTPRRSKKRRQADKTANIEERQQRLQEIEENRLDRMSRRRQQRFHQTQNFYKSLQLLQAGKLLREGGDGVTEGVAEDGTPFEDYSIFLYRQQAPVFNDRVKELERKLLFPDRERGDIPSALPREADQQFSDRIKNMEQRMTGRPGQGSDKKPKDLMRAIGKIDSNDWNVREIEKKIELSKKTEIHGPKGREKVPKWSKEQFQARQHKMSKPQRQDSREAEKFKEIDTTLKNLDKQLKEGHNLDVGERGRNKVASIAGQFVKKDETNSDEKNASSNATTNTTTTTNTVIPKSSSKVALAFKKQAASEKCRFCKQTVYLMEKTTVEGLVLHRNCLKCHHCHTNLRLGGYAFDRDDPQGRFYCTQHFRLPPKPMPQRINKRRSAAAQPATPASPATPQAAPTPTAETAVEAMDTTPTRDQVDLLETSRAAASADNMSDDEANVIDENEWSGRNFLPESNNDSQSELSSSDESDTESDSEMFEEADDSPFGAQTLQLASDWIGKQYCEDSDDSDDFYDSSEGIADDGKDDTEGEEFKKARELRREEVRLQPLPVNLPTDTETEKLNLNIENKENVERSSLKSANSFESAKSQPTTPTATPTRAQIEQLERNEPRKFSSEIEAISEKLYHLNNMVKMNKDLEVLAKENLVKSDILRKLTLKEKWLAENAAIAAGMKVTPTPTIAAPSKSTFDEKYEKVVSPPKTVVAEPKPKPVIDFNLDELKPRKPNFEERPKELLVKPESLKKATQLSPKPESKSSANVSRSSSIKSNASSKSSPRQRKSHMENLLGTLKKLQRQHSSEQDEEMDIDDDVESQTNPQLNSKLKEIGASTFAGTMDHIKSQMVTPTVHTASVDLSKYFPNQKPEKSSAGNTNKNQKTLKDVDLAKYFPSSPAPQRRTVETVADRLKRSQTEASVPQPEKVENPKDTKDTQSKTEPKSKPLAPKRQSSLNTFSLREHQLDGAMDLSKKKAPVKLVVQGKPAEKKVTTTTVAKATTTPKGKIKIVKKIVPKGTKAKKAAAAAAVAATSKTETKPEEEQLPRDEAERILDEILADGGETRSPSSEYQKLFNDDKSPSDLSDKIERILEETGLDLELGLPRRQSKKLLKTKSLGEGEFDLEPKQRLSGVQNILKRFESMSSVHSQNSDEQGAFKLRRMESSTSNLSSLNRSRESLASVTDSMSDLERTMDYLRNEWRSEATNFLQKKRNKFYAEKDEQQKQLQQEQERKPEPARGIELPVQYHDSKLAKFFGLAPRKSPEKRKSPIKKKKSPKPTKANNSLEELAKISNARQAKQAQQKQNKTTVKIKKIEPKIELIPPKPATPVPDDFEILDLIEKATEAKELERSKTKSPLVEEILDEILNLDAATDDTPVRPAAEDIRNLPKTGCDKSLNNSRRGSQSSLVLSRRQSDISLTEKLNQEALQALSSIELERDVEHVDEVFQSMVEAMECQSQVQVTDLDDDIDADSLCTTISKSPSAQPITVVKRGSSEDHSIEKLFGEFSDKMLVNVDFDSNDDLVGISPRVDLMANSSAERDFLGKLESLERDEVSESQRDEALESRVNQPNRFKHTENQGVDEVDGSHFPSRPQRRQKSSSSSSEPNIPVPPQRLKKKLAKLDPEDMPPSVQDLLQQLHTKNVEMRTQSTLVVENPKFPRLQPAEDVVDPVKKAPKDGNSVSQPKPRDEIPVPEIQIDQAEPPKPESQNGSIKSTNSSHNSLNEPRKLITPSKSDNSLEWNMEMLPNSPMPRRKQPLIPPSKESSLEWDMEKLPNSPMPLRRRLPAAVAPAAAAATDVSPISSIQLLNNLPSVEDNATAAQERIIKEFERERRQALIKRDENFEAAAAEQRRRDSQQSSSNSSGTSIGKRSLPPPTLPQTPTQRRAATQASNNGSRRESIKRDGSPPMFKKLDLGDDGISTVDSTADSTRRSSFAFIVLQDNKPVIVPMPKKLQLPKLEPSKYVPEVSAADEPVPEVFKDRAWPNQHSIEVVEIDDEEEAEQALKEQLPEYARSDSPPSAAFQNRQWPDGRTRFEQQQRNDSLEADDVLGLMSTKRRNHKRFINKPRSQSPQSFKPLSASARQSSKSYSDLKTGDSISASLQSLGSARSSQDTTDSRSTATTVASPRPLNYVNYDDPVDATTKALLDRSKRLHNRKRDFVNERVVERNPYMRDVIRSNYEPEEELSGYRPRNYTSGLTTANTATNRFPSANTSSIRNTRNYDYLSNNSSSDYLSRRPYSASTMATSSYLPYTTTASSSSHLSDLFRRRSPASSSNMSSYGLPASKESCVISYVWVRSMKVQTESESTSPDEVELNSATEISTDSEFDNDEIIRQAPKIFIDDTHLRKPTKVQIKSSMITASASGLHQKQLASREKGGSYLQKYQPQPPLPQFKPLVQVDPTLLIGSQRAPLQNPRPGDYLLNKTASTEGIASKKSLELKKRYLLGEPANGNKIQKSGSTSVLDSRIRSFQSNISECQKLLNPSSDISAGMRSFLDRTKLGDSTQNELMRSATSNVINDLRVELKIQKAPSSNSTDNEKENVFVNSKNELNKGMEYTDAVNATLLDQLNKKTSPTTPTSNKTIVEVIDLITPEKPVPFIDLTVLETPKMKTTSDAIINPELNVAVVSALMPDSNKINDLKPDVSKDVKECIPDILGDIKAAKEAAGAADEEEQQSLICQSDEEKRDSPEKVNYLEQEDSLQIQVPNIPWTKPKSEIISTTGSSATSCSSSDSSSIEDIQHYILESTTSPDTQTAGGGKHNVPRVEVHDSSGALMQVDSLMIVNGKYIGDPEDVKFLDMPAGVIVPPVVAAIKTSELDDDHDAEVEPVTATPEPAECTVIEAERQLVSTPPALPEMGPPKLKFDSKNENKIETLKNLPLIVERQPEHSQVVKPITLNLSSSAAAKTPDTPTTPTQHDSDKTPTGDLHSRGSDSETEHTGTGQVFTETELSDWTADDCISENFVDMEFVLNSNKGTIKRRKDHRRRHNQQSVTAKLPSSTEVLHELAKQAPVAVMGGILHAIDIDDIEFMDTGSEGSCAEAYSATNTALLHNRGYMEYIESVPKQTTEQKTVASQTNAQPLQPLLTKRDEKLGIDYIEQGAYIMHDDAKTPVNEEPRLMTQSLTDSSTLNELDDDSVGCMVTSQTQPTTTEESEALTVVTSPLDTSSPKVLDQFATLLASGKAEISTPSSSEQQPKTTQSTVTTISSNSSSTPAPAVAAKESEEDIQIQFEYVRALQQRISEISTQRRKSSKGDAPNLQHQPQSTVIEATAAAAATAAKEEDQESAVTMRPRSSSSSSKVPEIPTLNSKLEEISKERTKQKDLIHDLVMDKLQSKKQLNAEKRLHRSRQRSLLTSGYASGASLSPTPKLAAASSSSDANCSSQAHYHVSTAVVEQQPSSPIIETFKPPNPLQKSATASYVSPYRTAQPAVRSSDLYKSRPFSEHIDAEQFNLLERHKLNKTASFSYGKVDEFTTPMAPLRPHRNGNPTKVEVSISASTENLRSEARARARLKSNSELGLSPEEKMQLLRKRLQYDQNSAIKAKQQEAISGDLTARARKMSASKSVNDLAYMVSHAQQQQQQQQINRLDSEAKAADFTSDPNLAAGAQNKPLKSTKSSRRQKDPERRKSLIQSLSSFFHKGNSSTTTTSTTSSSSPKEQGVAVAASYSEHAERPGTSSSGTPTISDAGSGGGGVFSRFRISPKSKEKSKSCFDLRTFGGGDKDMITNNATSTMTSTTATISQTTKHTQNYPNNTTNNSRYRKQANTESFSSSSPQLYIHKPHHLVGANAQDDQTPPPIPPLPLNYQRSDDESNANETREHKKQRAISKASRQAELKRLRIAQEIQREQEEIEVQLKELEARGVLIEKALRGEAHNYENLDATKDNDEKLLKELLEIWRNITALKKRDEELTIRQQELQLEYRHAQLKEELNLRLSCNKLDKNYADVAAEGAILNEMLEIVAKRAALRPTASQVDLTAASAASTSTEAGITLAGQSHEQDESNASLQISRIPSSFHRIIIDYPIHFQI</sequence>
<dbReference type="InterPro" id="IPR057494">
    <property type="entry name" value="Rossman_Mical"/>
</dbReference>
<evidence type="ECO:0000256" key="9">
    <source>
        <dbReference type="ARBA" id="ARBA00022833"/>
    </source>
</evidence>
<feature type="compositionally biased region" description="Low complexity" evidence="18">
    <location>
        <begin position="1525"/>
        <end position="1545"/>
    </location>
</feature>
<keyword evidence="8" id="KW-0274">FAD</keyword>
<feature type="region of interest" description="Disordered" evidence="18">
    <location>
        <begin position="1222"/>
        <end position="1328"/>
    </location>
</feature>
<evidence type="ECO:0000256" key="11">
    <source>
        <dbReference type="ARBA" id="ARBA00023002"/>
    </source>
</evidence>
<feature type="region of interest" description="Disordered" evidence="18">
    <location>
        <begin position="2770"/>
        <end position="2896"/>
    </location>
</feature>
<feature type="region of interest" description="Disordered" evidence="18">
    <location>
        <begin position="1924"/>
        <end position="1945"/>
    </location>
</feature>
<dbReference type="FunFam" id="1.10.418.10:FF:000085">
    <property type="entry name" value="protein-methionine sulfoxide oxidase Mical isoform X3"/>
    <property type="match status" value="1"/>
</dbReference>
<feature type="region of interest" description="Disordered" evidence="18">
    <location>
        <begin position="1141"/>
        <end position="1178"/>
    </location>
</feature>
<feature type="compositionally biased region" description="Basic and acidic residues" evidence="18">
    <location>
        <begin position="1377"/>
        <end position="1386"/>
    </location>
</feature>
<feature type="domain" description="BMERB" evidence="21">
    <location>
        <begin position="4588"/>
        <end position="4723"/>
    </location>
</feature>
<evidence type="ECO:0000259" key="20">
    <source>
        <dbReference type="PROSITE" id="PS50023"/>
    </source>
</evidence>
<feature type="compositionally biased region" description="Polar residues" evidence="18">
    <location>
        <begin position="4108"/>
        <end position="4123"/>
    </location>
</feature>
<feature type="region of interest" description="Disordered" evidence="18">
    <location>
        <begin position="2016"/>
        <end position="2071"/>
    </location>
</feature>
<feature type="compositionally biased region" description="Low complexity" evidence="18">
    <location>
        <begin position="1046"/>
        <end position="1060"/>
    </location>
</feature>
<keyword evidence="14" id="KW-0009">Actin-binding</keyword>
<dbReference type="SUPFAM" id="SSF57716">
    <property type="entry name" value="Glucocorticoid receptor-like (DNA-binding domain)"/>
    <property type="match status" value="1"/>
</dbReference>
<feature type="compositionally biased region" description="Acidic residues" evidence="18">
    <location>
        <begin position="1571"/>
        <end position="1582"/>
    </location>
</feature>
<feature type="compositionally biased region" description="Basic and acidic residues" evidence="18">
    <location>
        <begin position="1666"/>
        <end position="1679"/>
    </location>
</feature>
<feature type="region of interest" description="Disordered" evidence="18">
    <location>
        <begin position="4544"/>
        <end position="4587"/>
    </location>
</feature>
<feature type="region of interest" description="Disordered" evidence="18">
    <location>
        <begin position="3942"/>
        <end position="3981"/>
    </location>
</feature>
<feature type="region of interest" description="Disordered" evidence="18">
    <location>
        <begin position="1456"/>
        <end position="1593"/>
    </location>
</feature>
<feature type="compositionally biased region" description="Low complexity" evidence="18">
    <location>
        <begin position="1926"/>
        <end position="1943"/>
    </location>
</feature>
<proteinExistence type="inferred from homology"/>
<dbReference type="PROSITE" id="PS50021">
    <property type="entry name" value="CH"/>
    <property type="match status" value="1"/>
</dbReference>
<feature type="compositionally biased region" description="Polar residues" evidence="18">
    <location>
        <begin position="2827"/>
        <end position="2836"/>
    </location>
</feature>
<feature type="compositionally biased region" description="Basic and acidic residues" evidence="18">
    <location>
        <begin position="1034"/>
        <end position="1045"/>
    </location>
</feature>
<keyword evidence="5" id="KW-0963">Cytoplasm</keyword>
<feature type="compositionally biased region" description="Polar residues" evidence="18">
    <location>
        <begin position="2953"/>
        <end position="2975"/>
    </location>
</feature>
<dbReference type="Pfam" id="PF00307">
    <property type="entry name" value="CH"/>
    <property type="match status" value="1"/>
</dbReference>
<dbReference type="InterPro" id="IPR001781">
    <property type="entry name" value="Znf_LIM"/>
</dbReference>
<dbReference type="Gene3D" id="3.50.50.60">
    <property type="entry name" value="FAD/NAD(P)-binding domain"/>
    <property type="match status" value="1"/>
</dbReference>
<keyword evidence="9 16" id="KW-0862">Zinc</keyword>
<feature type="region of interest" description="Disordered" evidence="18">
    <location>
        <begin position="4001"/>
        <end position="4071"/>
    </location>
</feature>
<feature type="compositionally biased region" description="Low complexity" evidence="18">
    <location>
        <begin position="3658"/>
        <end position="3673"/>
    </location>
</feature>
<feature type="region of interest" description="Disordered" evidence="18">
    <location>
        <begin position="4096"/>
        <end position="4133"/>
    </location>
</feature>
<dbReference type="FunFam" id="2.10.110.10:FF:000118">
    <property type="entry name" value="protein-methionine sulfoxide oxidase Mical isoform X4"/>
    <property type="match status" value="1"/>
</dbReference>
<feature type="compositionally biased region" description="Basic and acidic residues" evidence="18">
    <location>
        <begin position="1304"/>
        <end position="1318"/>
    </location>
</feature>
<dbReference type="HOGENOM" id="CLU_000098_0_0_1"/>
<feature type="region of interest" description="Disordered" evidence="18">
    <location>
        <begin position="2605"/>
        <end position="2688"/>
    </location>
</feature>
<dbReference type="EMBL" id="CH916373">
    <property type="protein sequence ID" value="EDV94744.1"/>
    <property type="molecule type" value="Genomic_DNA"/>
</dbReference>
<dbReference type="InParanoid" id="B4JSK4"/>
<feature type="coiled-coil region" evidence="17">
    <location>
        <begin position="6"/>
        <end position="35"/>
    </location>
</feature>
<protein>
    <recommendedName>
        <fullName evidence="4">F-actin monooxygenase</fullName>
        <ecNumber evidence="4">1.14.13.225</ecNumber>
    </recommendedName>
</protein>
<feature type="compositionally biased region" description="Basic residues" evidence="18">
    <location>
        <begin position="2815"/>
        <end position="2825"/>
    </location>
</feature>
<feature type="compositionally biased region" description="Basic and acidic residues" evidence="18">
    <location>
        <begin position="1688"/>
        <end position="1707"/>
    </location>
</feature>
<keyword evidence="11" id="KW-0560">Oxidoreductase</keyword>
<keyword evidence="7 16" id="KW-0479">Metal-binding</keyword>
<feature type="compositionally biased region" description="Low complexity" evidence="18">
    <location>
        <begin position="3955"/>
        <end position="3970"/>
    </location>
</feature>
<evidence type="ECO:0000313" key="22">
    <source>
        <dbReference type="EMBL" id="EDV94744.1"/>
    </source>
</evidence>
<name>B4JSK4_DROGR</name>
<feature type="compositionally biased region" description="Polar residues" evidence="18">
    <location>
        <begin position="4502"/>
        <end position="4532"/>
    </location>
</feature>